<evidence type="ECO:0000313" key="2">
    <source>
        <dbReference type="Proteomes" id="UP000515163"/>
    </source>
</evidence>
<evidence type="ECO:0000256" key="1">
    <source>
        <dbReference type="SAM" id="MobiDB-lite"/>
    </source>
</evidence>
<organism evidence="2 3">
    <name type="scientific">Actinia tenebrosa</name>
    <name type="common">Australian red waratah sea anemone</name>
    <dbReference type="NCBI Taxonomy" id="6105"/>
    <lineage>
        <taxon>Eukaryota</taxon>
        <taxon>Metazoa</taxon>
        <taxon>Cnidaria</taxon>
        <taxon>Anthozoa</taxon>
        <taxon>Hexacorallia</taxon>
        <taxon>Actiniaria</taxon>
        <taxon>Actiniidae</taxon>
        <taxon>Actinia</taxon>
    </lineage>
</organism>
<keyword evidence="2" id="KW-1185">Reference proteome</keyword>
<feature type="compositionally biased region" description="Basic residues" evidence="1">
    <location>
        <begin position="130"/>
        <end position="143"/>
    </location>
</feature>
<gene>
    <name evidence="3 4" type="primary">LOC116300204</name>
</gene>
<feature type="region of interest" description="Disordered" evidence="1">
    <location>
        <begin position="119"/>
        <end position="143"/>
    </location>
</feature>
<proteinExistence type="predicted"/>
<dbReference type="GeneID" id="116300204"/>
<dbReference type="OrthoDB" id="2109241at2759"/>
<sequence length="143" mass="16203">MFITVLYGDYQSLLCNPSCSVINLLDNIKERCGFGEMNKELDLTDETGLVLELTDHKKDDASKYLTIKGEYILVEKRVISIPSTDPNESSPQQEITYIPLLKRLSEKFPHYEARVAQKIPSPGILNSGKTKSKRGRRRKGNVD</sequence>
<dbReference type="PANTHER" id="PTHR33887">
    <property type="entry name" value="PB1 DOMAIN-CONTAINING PROTEIN"/>
    <property type="match status" value="1"/>
</dbReference>
<dbReference type="Proteomes" id="UP000515163">
    <property type="component" value="Unplaced"/>
</dbReference>
<dbReference type="AlphaFoldDB" id="A0A6P8I9Z6"/>
<evidence type="ECO:0000313" key="3">
    <source>
        <dbReference type="RefSeq" id="XP_031564878.1"/>
    </source>
</evidence>
<accession>A0A6P8I9Z6</accession>
<dbReference type="InterPro" id="IPR039471">
    <property type="entry name" value="CXorf65-like"/>
</dbReference>
<protein>
    <submittedName>
        <fullName evidence="3 4">Uncharacterized protein LOC116300204</fullName>
    </submittedName>
</protein>
<dbReference type="RefSeq" id="XP_031564878.1">
    <property type="nucleotide sequence ID" value="XM_031709018.1"/>
</dbReference>
<dbReference type="PANTHER" id="PTHR33887:SF5">
    <property type="entry name" value="PB1 DOMAIN-CONTAINING PROTEIN"/>
    <property type="match status" value="1"/>
</dbReference>
<dbReference type="RefSeq" id="XP_031564879.1">
    <property type="nucleotide sequence ID" value="XM_031709019.1"/>
</dbReference>
<dbReference type="Pfam" id="PF15874">
    <property type="entry name" value="Il2rg"/>
    <property type="match status" value="1"/>
</dbReference>
<name>A0A6P8I9Z6_ACTTE</name>
<evidence type="ECO:0000313" key="4">
    <source>
        <dbReference type="RefSeq" id="XP_031564879.1"/>
    </source>
</evidence>
<reference evidence="3 4" key="1">
    <citation type="submission" date="2025-04" db="UniProtKB">
        <authorList>
            <consortium name="RefSeq"/>
        </authorList>
    </citation>
    <scope>IDENTIFICATION</scope>
    <source>
        <tissue evidence="3 4">Tentacle</tissue>
    </source>
</reference>
<dbReference type="KEGG" id="aten:116300204"/>